<comment type="caution">
    <text evidence="7">The sequence shown here is derived from an EMBL/GenBank/DDBJ whole genome shotgun (WGS) entry which is preliminary data.</text>
</comment>
<keyword evidence="1 7" id="KW-0489">Methyltransferase</keyword>
<name>A0ABT4KI37_9HYPH</name>
<protein>
    <recommendedName>
        <fullName evidence="4">Methyltransferase</fullName>
        <ecNumber evidence="4">2.1.1.-</ecNumber>
    </recommendedName>
</protein>
<proteinExistence type="inferred from homology"/>
<dbReference type="Gene3D" id="3.40.50.150">
    <property type="entry name" value="Vaccinia Virus protein VP39"/>
    <property type="match status" value="1"/>
</dbReference>
<dbReference type="InterPro" id="IPR029063">
    <property type="entry name" value="SAM-dependent_MTases_sf"/>
</dbReference>
<organism evidence="7 8">
    <name type="scientific">Sinorhizobium psoraleae</name>
    <dbReference type="NCBI Taxonomy" id="520838"/>
    <lineage>
        <taxon>Bacteria</taxon>
        <taxon>Pseudomonadati</taxon>
        <taxon>Pseudomonadota</taxon>
        <taxon>Alphaproteobacteria</taxon>
        <taxon>Hyphomicrobiales</taxon>
        <taxon>Rhizobiaceae</taxon>
        <taxon>Sinorhizobium/Ensifer group</taxon>
        <taxon>Sinorhizobium</taxon>
    </lineage>
</organism>
<feature type="domain" description="DNA methylase N-4/N-6" evidence="6">
    <location>
        <begin position="105"/>
        <end position="176"/>
    </location>
</feature>
<sequence>MLLDDGTRRPATNEEKSGASSLPNGAVFFTAGDMQSAGMGREKGEGAASWFKVQFEGREYTPTMQSRWKTNEDGMRRLKASSRIIGQRTALRYLRRIDDFAAYAINNMWSDVGGASNKSYVVETAPRIVERCILMTTDPGDLVLDPTCGSGTTAHVAENWGRRWITIDTSRVALTLARARLMGAKFDYYHLADSAAGAEEESKLTGKLPAQGPFANDIRHGFVYRRTPHITLKSITNNAEIDVIWDRYQEALADRLGDLNALLSTNWDYWQVPREASKSWPSKAVEAHSTWWELRRARQKGH</sequence>
<dbReference type="Proteomes" id="UP001079430">
    <property type="component" value="Unassembled WGS sequence"/>
</dbReference>
<dbReference type="EMBL" id="JAPVOI010000004">
    <property type="protein sequence ID" value="MCZ4090627.1"/>
    <property type="molecule type" value="Genomic_DNA"/>
</dbReference>
<evidence type="ECO:0000256" key="3">
    <source>
        <dbReference type="ARBA" id="ARBA00047942"/>
    </source>
</evidence>
<comment type="similarity">
    <text evidence="4">Belongs to the N(4)/N(6)-methyltransferase family.</text>
</comment>
<dbReference type="InterPro" id="IPR002941">
    <property type="entry name" value="DNA_methylase_N4/N6"/>
</dbReference>
<accession>A0ABT4KI37</accession>
<feature type="region of interest" description="Disordered" evidence="5">
    <location>
        <begin position="1"/>
        <end position="26"/>
    </location>
</feature>
<gene>
    <name evidence="7" type="ORF">O3W52_11270</name>
</gene>
<dbReference type="InterPro" id="IPR001091">
    <property type="entry name" value="RM_Methyltransferase"/>
</dbReference>
<dbReference type="Pfam" id="PF01555">
    <property type="entry name" value="N6_N4_Mtase"/>
    <property type="match status" value="1"/>
</dbReference>
<dbReference type="RefSeq" id="WP_269279118.1">
    <property type="nucleotide sequence ID" value="NZ_JAPVOI010000004.1"/>
</dbReference>
<keyword evidence="8" id="KW-1185">Reference proteome</keyword>
<reference evidence="7" key="1">
    <citation type="submission" date="2022-10" db="EMBL/GenBank/DDBJ databases">
        <title>Whole genome sequencing of three plant growth promoting bacteria isolated from Vachellia tortilis subsp. raddiana in Morocco.</title>
        <authorList>
            <person name="Hnini M."/>
            <person name="Zouagui R."/>
            <person name="Zouagui H."/>
            <person name="Chemao Elfihri M.-W."/>
            <person name="Ibrahimi A."/>
            <person name="Sbabou L."/>
            <person name="Aurag J."/>
        </authorList>
    </citation>
    <scope>NUCLEOTIDE SEQUENCE</scope>
    <source>
        <strain evidence="7">LMR678</strain>
    </source>
</reference>
<evidence type="ECO:0000256" key="5">
    <source>
        <dbReference type="SAM" id="MobiDB-lite"/>
    </source>
</evidence>
<evidence type="ECO:0000259" key="6">
    <source>
        <dbReference type="Pfam" id="PF01555"/>
    </source>
</evidence>
<evidence type="ECO:0000256" key="1">
    <source>
        <dbReference type="ARBA" id="ARBA00022603"/>
    </source>
</evidence>
<comment type="catalytic activity">
    <reaction evidence="3">
        <text>a 2'-deoxyadenosine in DNA + S-adenosyl-L-methionine = an N(6)-methyl-2'-deoxyadenosine in DNA + S-adenosyl-L-homocysteine + H(+)</text>
        <dbReference type="Rhea" id="RHEA:15197"/>
        <dbReference type="Rhea" id="RHEA-COMP:12418"/>
        <dbReference type="Rhea" id="RHEA-COMP:12419"/>
        <dbReference type="ChEBI" id="CHEBI:15378"/>
        <dbReference type="ChEBI" id="CHEBI:57856"/>
        <dbReference type="ChEBI" id="CHEBI:59789"/>
        <dbReference type="ChEBI" id="CHEBI:90615"/>
        <dbReference type="ChEBI" id="CHEBI:90616"/>
        <dbReference type="EC" id="2.1.1.72"/>
    </reaction>
</comment>
<evidence type="ECO:0000313" key="7">
    <source>
        <dbReference type="EMBL" id="MCZ4090627.1"/>
    </source>
</evidence>
<keyword evidence="2" id="KW-0808">Transferase</keyword>
<dbReference type="PRINTS" id="PR00508">
    <property type="entry name" value="S21N4MTFRASE"/>
</dbReference>
<dbReference type="GO" id="GO:0032259">
    <property type="term" value="P:methylation"/>
    <property type="evidence" value="ECO:0007669"/>
    <property type="project" value="UniProtKB-KW"/>
</dbReference>
<dbReference type="EC" id="2.1.1.-" evidence="4"/>
<dbReference type="SUPFAM" id="SSF53335">
    <property type="entry name" value="S-adenosyl-L-methionine-dependent methyltransferases"/>
    <property type="match status" value="1"/>
</dbReference>
<evidence type="ECO:0000313" key="8">
    <source>
        <dbReference type="Proteomes" id="UP001079430"/>
    </source>
</evidence>
<evidence type="ECO:0000256" key="4">
    <source>
        <dbReference type="RuleBase" id="RU362026"/>
    </source>
</evidence>
<dbReference type="GO" id="GO:0008168">
    <property type="term" value="F:methyltransferase activity"/>
    <property type="evidence" value="ECO:0007669"/>
    <property type="project" value="UniProtKB-KW"/>
</dbReference>
<feature type="compositionally biased region" description="Basic and acidic residues" evidence="5">
    <location>
        <begin position="1"/>
        <end position="17"/>
    </location>
</feature>
<evidence type="ECO:0000256" key="2">
    <source>
        <dbReference type="ARBA" id="ARBA00022679"/>
    </source>
</evidence>